<accession>A0A556MYE3</accession>
<keyword evidence="1" id="KW-1133">Transmembrane helix</keyword>
<keyword evidence="1" id="KW-0472">Membrane</keyword>
<proteinExistence type="predicted"/>
<evidence type="ECO:0000313" key="2">
    <source>
        <dbReference type="EMBL" id="TSJ44936.1"/>
    </source>
</evidence>
<reference evidence="2 3" key="1">
    <citation type="submission" date="2019-07" db="EMBL/GenBank/DDBJ databases">
        <authorList>
            <person name="Huq M.A."/>
        </authorList>
    </citation>
    <scope>NUCLEOTIDE SEQUENCE [LARGE SCALE GENOMIC DNA]</scope>
    <source>
        <strain evidence="2 3">MAH-3</strain>
    </source>
</reference>
<gene>
    <name evidence="2" type="ORF">FO442_10085</name>
</gene>
<sequence length="188" mass="22216">MGVTLLLIYLSIVFAGELIAILLGTKGIYNSYIMSLNSSLYTPFLYGFLFLYTHTTWKRYFYVFLYFILLGYFISGGYYHPRSVLGGTAILVIYIPFFLAALVHLTDLLLDPKNTWFKFRLRLSLSMLFFSVVALIIQSFEWYYEDKYSSRPMIVFYIALSNNILYYFALTINFLMECIKLYRKQRLM</sequence>
<evidence type="ECO:0000256" key="1">
    <source>
        <dbReference type="SAM" id="Phobius"/>
    </source>
</evidence>
<dbReference type="EMBL" id="VLPL01000004">
    <property type="protein sequence ID" value="TSJ44936.1"/>
    <property type="molecule type" value="Genomic_DNA"/>
</dbReference>
<name>A0A556MYE3_9FLAO</name>
<keyword evidence="1" id="KW-0812">Transmembrane</keyword>
<feature type="transmembrane region" description="Helical" evidence="1">
    <location>
        <begin position="60"/>
        <end position="79"/>
    </location>
</feature>
<feature type="transmembrane region" description="Helical" evidence="1">
    <location>
        <begin position="85"/>
        <end position="110"/>
    </location>
</feature>
<evidence type="ECO:0000313" key="3">
    <source>
        <dbReference type="Proteomes" id="UP000316008"/>
    </source>
</evidence>
<organism evidence="2 3">
    <name type="scientific">Fluviicola chungangensis</name>
    <dbReference type="NCBI Taxonomy" id="2597671"/>
    <lineage>
        <taxon>Bacteria</taxon>
        <taxon>Pseudomonadati</taxon>
        <taxon>Bacteroidota</taxon>
        <taxon>Flavobacteriia</taxon>
        <taxon>Flavobacteriales</taxon>
        <taxon>Crocinitomicaceae</taxon>
        <taxon>Fluviicola</taxon>
    </lineage>
</organism>
<dbReference type="Proteomes" id="UP000316008">
    <property type="component" value="Unassembled WGS sequence"/>
</dbReference>
<feature type="transmembrane region" description="Helical" evidence="1">
    <location>
        <begin position="122"/>
        <end position="144"/>
    </location>
</feature>
<keyword evidence="3" id="KW-1185">Reference proteome</keyword>
<comment type="caution">
    <text evidence="2">The sequence shown here is derived from an EMBL/GenBank/DDBJ whole genome shotgun (WGS) entry which is preliminary data.</text>
</comment>
<feature type="transmembrane region" description="Helical" evidence="1">
    <location>
        <begin position="31"/>
        <end position="53"/>
    </location>
</feature>
<dbReference type="AlphaFoldDB" id="A0A556MYE3"/>
<protein>
    <submittedName>
        <fullName evidence="2">Uncharacterized protein</fullName>
    </submittedName>
</protein>
<feature type="transmembrane region" description="Helical" evidence="1">
    <location>
        <begin position="164"/>
        <end position="182"/>
    </location>
</feature>